<dbReference type="SUPFAM" id="SSF47090">
    <property type="entry name" value="PGBD-like"/>
    <property type="match status" value="1"/>
</dbReference>
<feature type="domain" description="Peptidoglycan binding-like" evidence="3">
    <location>
        <begin position="179"/>
        <end position="228"/>
    </location>
</feature>
<dbReference type="InterPro" id="IPR036366">
    <property type="entry name" value="PGBDSf"/>
</dbReference>
<evidence type="ECO:0000256" key="2">
    <source>
        <dbReference type="SAM" id="SignalP"/>
    </source>
</evidence>
<reference evidence="5" key="1">
    <citation type="submission" date="2020-01" db="EMBL/GenBank/DDBJ databases">
        <title>Sphingomonas sp. strain CSW-10.</title>
        <authorList>
            <person name="Chen W.-M."/>
        </authorList>
    </citation>
    <scope>NUCLEOTIDE SEQUENCE [LARGE SCALE GENOMIC DNA]</scope>
    <source>
        <strain evidence="5">CCP-1</strain>
    </source>
</reference>
<protein>
    <submittedName>
        <fullName evidence="4">Peptidoglycan-binding protein</fullName>
    </submittedName>
</protein>
<feature type="chain" id="PRO_5046560608" evidence="2">
    <location>
        <begin position="27"/>
        <end position="606"/>
    </location>
</feature>
<accession>A0ABW9Y7D1</accession>
<feature type="region of interest" description="Disordered" evidence="1">
    <location>
        <begin position="116"/>
        <end position="177"/>
    </location>
</feature>
<sequence length="606" mass="63546">MLRLVLACLVTIALGPNLLSPTPAAAQQSEPQVWIQIEAKPNLTEAEERAAAWQTMFDDVQGYRVGSGWHVIALGPFTRPDAEARLTSLRRENLVPRDSFITDGRGFQASFWPVGTPLSEDAATEDATTDGTATDGAAAAQTAPTPDATPEATAETTPLPVIPDETPDQARASESLLSQSERELLQTALKWFGFYDSGIDGAFGRGTRASMAAWQEAMGYEATGILTTFQRDTLVANYQAEQAALGLATVTEPEAGIEVTLPTALVAFDHYEPPFVHYVAKDGSDALRITLISQPGDQSALYGLYDMLQTLEIMPMTGPRERGERSFTLRGESATVTSAAYAELSRGLIKGWIVTWNPAADLPIDRILPAIEASFRPVGDRALDPGIVPMDGATKAGLLSGLEVRKPRLTRSGFFIDAQGRVLTSADAVAQCGRITLDAGTEATVTFTDPTGGIALITPTTPISPPATAEFQLGPDRIGAEIAVAGYSYGDALPAPVLTFGTLEATEGLAGEQGVKRLALTALPGDAGGPVVDNTGAVLGLLLPAASDPARILPEGVAFAATGPAIAATLQAQGVTLAQAARQGALPPEDLARAAARMTVLVSCWE</sequence>
<dbReference type="Proteomes" id="UP001517376">
    <property type="component" value="Unassembled WGS sequence"/>
</dbReference>
<evidence type="ECO:0000313" key="4">
    <source>
        <dbReference type="EMBL" id="NBE08099.1"/>
    </source>
</evidence>
<comment type="caution">
    <text evidence="4">The sequence shown here is derived from an EMBL/GenBank/DDBJ whole genome shotgun (WGS) entry which is preliminary data.</text>
</comment>
<proteinExistence type="predicted"/>
<evidence type="ECO:0000259" key="3">
    <source>
        <dbReference type="Pfam" id="PF01471"/>
    </source>
</evidence>
<dbReference type="InterPro" id="IPR002477">
    <property type="entry name" value="Peptidoglycan-bd-like"/>
</dbReference>
<dbReference type="Gene3D" id="2.40.10.120">
    <property type="match status" value="1"/>
</dbReference>
<evidence type="ECO:0000256" key="1">
    <source>
        <dbReference type="SAM" id="MobiDB-lite"/>
    </source>
</evidence>
<feature type="signal peptide" evidence="2">
    <location>
        <begin position="1"/>
        <end position="26"/>
    </location>
</feature>
<gene>
    <name evidence="4" type="ORF">GU920_11170</name>
</gene>
<evidence type="ECO:0000313" key="5">
    <source>
        <dbReference type="Proteomes" id="UP001517376"/>
    </source>
</evidence>
<dbReference type="Pfam" id="PF01471">
    <property type="entry name" value="PG_binding_1"/>
    <property type="match status" value="1"/>
</dbReference>
<keyword evidence="5" id="KW-1185">Reference proteome</keyword>
<feature type="compositionally biased region" description="Low complexity" evidence="1">
    <location>
        <begin position="129"/>
        <end position="158"/>
    </location>
</feature>
<keyword evidence="2" id="KW-0732">Signal</keyword>
<organism evidence="4 5">
    <name type="scientific">Paragemmobacter ruber</name>
    <dbReference type="NCBI Taxonomy" id="1985673"/>
    <lineage>
        <taxon>Bacteria</taxon>
        <taxon>Pseudomonadati</taxon>
        <taxon>Pseudomonadota</taxon>
        <taxon>Alphaproteobacteria</taxon>
        <taxon>Rhodobacterales</taxon>
        <taxon>Paracoccaceae</taxon>
        <taxon>Paragemmobacter</taxon>
    </lineage>
</organism>
<dbReference type="InterPro" id="IPR036365">
    <property type="entry name" value="PGBD-like_sf"/>
</dbReference>
<dbReference type="SUPFAM" id="SSF50494">
    <property type="entry name" value="Trypsin-like serine proteases"/>
    <property type="match status" value="1"/>
</dbReference>
<dbReference type="EMBL" id="JAAATW010000002">
    <property type="protein sequence ID" value="NBE08099.1"/>
    <property type="molecule type" value="Genomic_DNA"/>
</dbReference>
<dbReference type="Pfam" id="PF13365">
    <property type="entry name" value="Trypsin_2"/>
    <property type="match status" value="1"/>
</dbReference>
<dbReference type="Gene3D" id="1.10.101.10">
    <property type="entry name" value="PGBD-like superfamily/PGBD"/>
    <property type="match status" value="1"/>
</dbReference>
<dbReference type="InterPro" id="IPR009003">
    <property type="entry name" value="Peptidase_S1_PA"/>
</dbReference>
<name>A0ABW9Y7D1_9RHOB</name>
<dbReference type="RefSeq" id="WP_161767086.1">
    <property type="nucleotide sequence ID" value="NZ_JAAATW010000002.1"/>
</dbReference>